<dbReference type="AlphaFoldDB" id="C7N873"/>
<reference evidence="6 7" key="1">
    <citation type="journal article" date="2009" name="Stand. Genomic Sci.">
        <title>Complete genome sequence of Slackia heliotrinireducens type strain (RHS 1).</title>
        <authorList>
            <person name="Pukall R."/>
            <person name="Lapidus A."/>
            <person name="Nolan M."/>
            <person name="Copeland A."/>
            <person name="Glavina Del Rio T."/>
            <person name="Lucas S."/>
            <person name="Chen F."/>
            <person name="Tice H."/>
            <person name="Cheng J.F."/>
            <person name="Chertkov O."/>
            <person name="Bruce D."/>
            <person name="Goodwin L."/>
            <person name="Kuske C."/>
            <person name="Brettin T."/>
            <person name="Detter J.C."/>
            <person name="Han C."/>
            <person name="Pitluck S."/>
            <person name="Pati A."/>
            <person name="Mavrommatis K."/>
            <person name="Ivanova N."/>
            <person name="Ovchinnikova G."/>
            <person name="Chen A."/>
            <person name="Palaniappan K."/>
            <person name="Schneider S."/>
            <person name="Rohde M."/>
            <person name="Chain P."/>
            <person name="D'haeseleer P."/>
            <person name="Goker M."/>
            <person name="Bristow J."/>
            <person name="Eisen J.A."/>
            <person name="Markowitz V."/>
            <person name="Kyrpides N.C."/>
            <person name="Klenk H.P."/>
            <person name="Hugenholtz P."/>
        </authorList>
    </citation>
    <scope>NUCLEOTIDE SEQUENCE [LARGE SCALE GENOMIC DNA]</scope>
    <source>
        <strain evidence="7">ATCC 29202 / DSM 20476 / NCTC 11029 / RHS 1</strain>
    </source>
</reference>
<feature type="transmembrane region" description="Helical" evidence="5">
    <location>
        <begin position="38"/>
        <end position="56"/>
    </location>
</feature>
<gene>
    <name evidence="6" type="ordered locus">Shel_20970</name>
</gene>
<dbReference type="PANTHER" id="PTHR43847">
    <property type="entry name" value="BLL3993 PROTEIN"/>
    <property type="match status" value="1"/>
</dbReference>
<feature type="transmembrane region" description="Helical" evidence="5">
    <location>
        <begin position="63"/>
        <end position="84"/>
    </location>
</feature>
<dbReference type="EMBL" id="CP001684">
    <property type="protein sequence ID" value="ACV23108.1"/>
    <property type="molecule type" value="Genomic_DNA"/>
</dbReference>
<dbReference type="InterPro" id="IPR052527">
    <property type="entry name" value="Metal_cation-efflux_comp"/>
</dbReference>
<keyword evidence="4 5" id="KW-0472">Membrane</keyword>
<keyword evidence="7" id="KW-1185">Reference proteome</keyword>
<dbReference type="eggNOG" id="COG2020">
    <property type="taxonomic scope" value="Bacteria"/>
</dbReference>
<accession>C7N873</accession>
<evidence type="ECO:0000256" key="5">
    <source>
        <dbReference type="SAM" id="Phobius"/>
    </source>
</evidence>
<dbReference type="RefSeq" id="WP_012799208.1">
    <property type="nucleotide sequence ID" value="NC_013165.1"/>
</dbReference>
<evidence type="ECO:0000256" key="4">
    <source>
        <dbReference type="ARBA" id="ARBA00023136"/>
    </source>
</evidence>
<evidence type="ECO:0000313" key="7">
    <source>
        <dbReference type="Proteomes" id="UP000002026"/>
    </source>
</evidence>
<proteinExistence type="predicted"/>
<sequence>MGVLFIPMFIAGLVMVAKAPDLLRKRLNMRENESEQRAVVALSGLMFVVAFVLAGLNFRFGWCVLPWGASIAGVAVFLISYVLYAEVLRENAYLSRTVEVQEGQRVVDTGLYGIVRHPMYAVTTLLFLAMPVVLGSLPSLVVMCAYIPIIVKRIRNEESVLEQGLSGYREYEGRVRYRLVPFIW</sequence>
<dbReference type="HOGENOM" id="CLU_065200_1_2_11"/>
<keyword evidence="2 5" id="KW-0812">Transmembrane</keyword>
<dbReference type="Pfam" id="PF04191">
    <property type="entry name" value="PEMT"/>
    <property type="match status" value="1"/>
</dbReference>
<dbReference type="InterPro" id="IPR007318">
    <property type="entry name" value="Phopholipid_MeTrfase"/>
</dbReference>
<dbReference type="Gene3D" id="1.20.120.1630">
    <property type="match status" value="1"/>
</dbReference>
<keyword evidence="3 5" id="KW-1133">Transmembrane helix</keyword>
<comment type="subcellular location">
    <subcellularLocation>
        <location evidence="1">Endomembrane system</location>
        <topology evidence="1">Multi-pass membrane protein</topology>
    </subcellularLocation>
</comment>
<evidence type="ECO:0000313" key="6">
    <source>
        <dbReference type="EMBL" id="ACV23108.1"/>
    </source>
</evidence>
<dbReference type="GO" id="GO:0012505">
    <property type="term" value="C:endomembrane system"/>
    <property type="evidence" value="ECO:0007669"/>
    <property type="project" value="UniProtKB-SubCell"/>
</dbReference>
<protein>
    <recommendedName>
        <fullName evidence="8">Isoprenylcysteine carboxyl methyltransferase (ICMT) family protein</fullName>
    </recommendedName>
</protein>
<dbReference type="STRING" id="471855.Shel_20970"/>
<dbReference type="KEGG" id="shi:Shel_20970"/>
<evidence type="ECO:0000256" key="3">
    <source>
        <dbReference type="ARBA" id="ARBA00022989"/>
    </source>
</evidence>
<evidence type="ECO:0000256" key="2">
    <source>
        <dbReference type="ARBA" id="ARBA00022692"/>
    </source>
</evidence>
<dbReference type="PANTHER" id="PTHR43847:SF1">
    <property type="entry name" value="BLL3993 PROTEIN"/>
    <property type="match status" value="1"/>
</dbReference>
<evidence type="ECO:0000256" key="1">
    <source>
        <dbReference type="ARBA" id="ARBA00004127"/>
    </source>
</evidence>
<feature type="transmembrane region" description="Helical" evidence="5">
    <location>
        <begin position="125"/>
        <end position="151"/>
    </location>
</feature>
<evidence type="ECO:0008006" key="8">
    <source>
        <dbReference type="Google" id="ProtNLM"/>
    </source>
</evidence>
<name>C7N873_SLAHD</name>
<dbReference type="Proteomes" id="UP000002026">
    <property type="component" value="Chromosome"/>
</dbReference>
<organism evidence="6 7">
    <name type="scientific">Slackia heliotrinireducens (strain ATCC 29202 / DSM 20476 / NCTC 11029 / RHS 1)</name>
    <name type="common">Peptococcus heliotrinreducens</name>
    <dbReference type="NCBI Taxonomy" id="471855"/>
    <lineage>
        <taxon>Bacteria</taxon>
        <taxon>Bacillati</taxon>
        <taxon>Actinomycetota</taxon>
        <taxon>Coriobacteriia</taxon>
        <taxon>Eggerthellales</taxon>
        <taxon>Eggerthellaceae</taxon>
        <taxon>Slackia</taxon>
    </lineage>
</organism>